<comment type="cofactor">
    <cofactor evidence="1">
        <name>Fe(2+)</name>
        <dbReference type="ChEBI" id="CHEBI:29033"/>
    </cofactor>
</comment>
<name>A0AAV3RRY7_LITER</name>
<evidence type="ECO:0000256" key="3">
    <source>
        <dbReference type="ARBA" id="ARBA00013133"/>
    </source>
</evidence>
<evidence type="ECO:0000256" key="2">
    <source>
        <dbReference type="ARBA" id="ARBA00006622"/>
    </source>
</evidence>
<protein>
    <recommendedName>
        <fullName evidence="3">cysteine dioxygenase</fullName>
        <ecNumber evidence="3">1.13.11.20</ecNumber>
    </recommendedName>
</protein>
<keyword evidence="6" id="KW-0408">Iron</keyword>
<dbReference type="GO" id="GO:0017172">
    <property type="term" value="F:cysteine dioxygenase activity"/>
    <property type="evidence" value="ECO:0007669"/>
    <property type="project" value="UniProtKB-EC"/>
</dbReference>
<gene>
    <name evidence="8" type="ORF">LIER_31030</name>
</gene>
<evidence type="ECO:0000256" key="5">
    <source>
        <dbReference type="ARBA" id="ARBA00023002"/>
    </source>
</evidence>
<evidence type="ECO:0000256" key="6">
    <source>
        <dbReference type="ARBA" id="ARBA00023004"/>
    </source>
</evidence>
<evidence type="ECO:0000256" key="7">
    <source>
        <dbReference type="ARBA" id="ARBA00024284"/>
    </source>
</evidence>
<dbReference type="GO" id="GO:0046872">
    <property type="term" value="F:metal ion binding"/>
    <property type="evidence" value="ECO:0007669"/>
    <property type="project" value="UniProtKB-KW"/>
</dbReference>
<dbReference type="InterPro" id="IPR011051">
    <property type="entry name" value="RmlC_Cupin_sf"/>
</dbReference>
<accession>A0AAV3RRY7</accession>
<proteinExistence type="inferred from homology"/>
<evidence type="ECO:0000256" key="1">
    <source>
        <dbReference type="ARBA" id="ARBA00001954"/>
    </source>
</evidence>
<evidence type="ECO:0000313" key="9">
    <source>
        <dbReference type="Proteomes" id="UP001454036"/>
    </source>
</evidence>
<keyword evidence="9" id="KW-1185">Reference proteome</keyword>
<keyword evidence="4" id="KW-0479">Metal-binding</keyword>
<dbReference type="Gene3D" id="2.60.120.10">
    <property type="entry name" value="Jelly Rolls"/>
    <property type="match status" value="1"/>
</dbReference>
<dbReference type="AlphaFoldDB" id="A0AAV3RRY7"/>
<dbReference type="EMBL" id="BAABME010011370">
    <property type="protein sequence ID" value="GAA0183655.1"/>
    <property type="molecule type" value="Genomic_DNA"/>
</dbReference>
<dbReference type="GO" id="GO:0070483">
    <property type="term" value="P:detection of hypoxia"/>
    <property type="evidence" value="ECO:0007669"/>
    <property type="project" value="UniProtKB-ARBA"/>
</dbReference>
<reference evidence="8 9" key="1">
    <citation type="submission" date="2024-01" db="EMBL/GenBank/DDBJ databases">
        <title>The complete chloroplast genome sequence of Lithospermum erythrorhizon: insights into the phylogenetic relationship among Boraginaceae species and the maternal lineages of purple gromwells.</title>
        <authorList>
            <person name="Okada T."/>
            <person name="Watanabe K."/>
        </authorList>
    </citation>
    <scope>NUCLEOTIDE SEQUENCE [LARGE SCALE GENOMIC DNA]</scope>
</reference>
<evidence type="ECO:0000313" key="8">
    <source>
        <dbReference type="EMBL" id="GAA0183655.1"/>
    </source>
</evidence>
<dbReference type="Proteomes" id="UP001454036">
    <property type="component" value="Unassembled WGS sequence"/>
</dbReference>
<comment type="catalytic activity">
    <reaction evidence="7">
        <text>L-cysteine + O2 = 3-sulfino-L-alanine + H(+)</text>
        <dbReference type="Rhea" id="RHEA:20441"/>
        <dbReference type="ChEBI" id="CHEBI:15378"/>
        <dbReference type="ChEBI" id="CHEBI:15379"/>
        <dbReference type="ChEBI" id="CHEBI:35235"/>
        <dbReference type="ChEBI" id="CHEBI:61085"/>
        <dbReference type="EC" id="1.13.11.20"/>
    </reaction>
    <physiologicalReaction direction="left-to-right" evidence="7">
        <dbReference type="Rhea" id="RHEA:20442"/>
    </physiologicalReaction>
</comment>
<dbReference type="PANTHER" id="PTHR22966:SF63">
    <property type="entry name" value="CYSTEINE DIOXYGENASE"/>
    <property type="match status" value="1"/>
</dbReference>
<comment type="caution">
    <text evidence="8">The sequence shown here is derived from an EMBL/GenBank/DDBJ whole genome shotgun (WGS) entry which is preliminary data.</text>
</comment>
<dbReference type="SUPFAM" id="SSF51182">
    <property type="entry name" value="RmlC-like cupins"/>
    <property type="match status" value="1"/>
</dbReference>
<dbReference type="Pfam" id="PF07847">
    <property type="entry name" value="PCO_ADO"/>
    <property type="match status" value="1"/>
</dbReference>
<sequence length="308" mass="34576">MVVEASLMIEQENGSVRRGSSFKVVKKRKCKGTKRNIRRQIEVVPRTLERLFITCCEVFKGHGTVPCPDDVQKLCHFLDNMMPEDVGLSRNLGFFNPESVVEGNPRVTYTTIYQCENFSLCIFFLPATSVIPLHNHPEMTVFSKLLLGSMHIKAYDWFDPDKSNNPGKYKPRLARLKANKVFTAPCDTSVLYPMSGGNIHEFRAVTPCAVLDVMGPPYSKDDGRDCSYYRDFPFSAFSNDKSPVAEEDGTDCGWLEEIEVPEESEMDDAVVQLEYDLSGERSVGRKVPLMAVSLGQPIGRVPERVDAG</sequence>
<dbReference type="InterPro" id="IPR014710">
    <property type="entry name" value="RmlC-like_jellyroll"/>
</dbReference>
<dbReference type="PANTHER" id="PTHR22966">
    <property type="entry name" value="2-AMINOETHANETHIOL DIOXYGENASE"/>
    <property type="match status" value="1"/>
</dbReference>
<evidence type="ECO:0000256" key="4">
    <source>
        <dbReference type="ARBA" id="ARBA00022723"/>
    </source>
</evidence>
<keyword evidence="5" id="KW-0560">Oxidoreductase</keyword>
<organism evidence="8 9">
    <name type="scientific">Lithospermum erythrorhizon</name>
    <name type="common">Purple gromwell</name>
    <name type="synonym">Lithospermum officinale var. erythrorhizon</name>
    <dbReference type="NCBI Taxonomy" id="34254"/>
    <lineage>
        <taxon>Eukaryota</taxon>
        <taxon>Viridiplantae</taxon>
        <taxon>Streptophyta</taxon>
        <taxon>Embryophyta</taxon>
        <taxon>Tracheophyta</taxon>
        <taxon>Spermatophyta</taxon>
        <taxon>Magnoliopsida</taxon>
        <taxon>eudicotyledons</taxon>
        <taxon>Gunneridae</taxon>
        <taxon>Pentapetalae</taxon>
        <taxon>asterids</taxon>
        <taxon>lamiids</taxon>
        <taxon>Boraginales</taxon>
        <taxon>Boraginaceae</taxon>
        <taxon>Boraginoideae</taxon>
        <taxon>Lithospermeae</taxon>
        <taxon>Lithospermum</taxon>
    </lineage>
</organism>
<dbReference type="CDD" id="cd20289">
    <property type="entry name" value="cupin_ADO"/>
    <property type="match status" value="1"/>
</dbReference>
<comment type="similarity">
    <text evidence="2">Belongs to the cysteine dioxygenase family.</text>
</comment>
<dbReference type="InterPro" id="IPR012864">
    <property type="entry name" value="PCO/ADO"/>
</dbReference>
<dbReference type="EC" id="1.13.11.20" evidence="3"/>